<reference evidence="3 4" key="1">
    <citation type="submission" date="2019-02" db="EMBL/GenBank/DDBJ databases">
        <title>Current taxonomic status of genus Agrobacterium and description of Agrobacterium cavarae sp. nov. isolated from maize roots.</title>
        <authorList>
            <person name="Flores-Felix J.D."/>
            <person name="Menendez E."/>
            <person name="Ramirez-Bahena M.H."/>
            <person name="Garcia-Fraile P."/>
            <person name="Velazquez E."/>
        </authorList>
    </citation>
    <scope>NUCLEOTIDE SEQUENCE [LARGE SCALE GENOMIC DNA]</scope>
    <source>
        <strain evidence="3 4">RZME10</strain>
    </source>
</reference>
<dbReference type="EMBL" id="SISF01000017">
    <property type="protein sequence ID" value="TBN19442.1"/>
    <property type="molecule type" value="Genomic_DNA"/>
</dbReference>
<name>A0ABY1YDR8_9HYPH</name>
<gene>
    <name evidence="3" type="primary">dgt</name>
    <name evidence="3" type="ORF">EYC79_01040</name>
</gene>
<dbReference type="PANTHER" id="PTHR11373">
    <property type="entry name" value="DEOXYNUCLEOSIDE TRIPHOSPHATE TRIPHOSPHOHYDROLASE"/>
    <property type="match status" value="1"/>
</dbReference>
<feature type="domain" description="HD" evidence="2">
    <location>
        <begin position="62"/>
        <end position="277"/>
    </location>
</feature>
<dbReference type="Pfam" id="PF13286">
    <property type="entry name" value="HD_assoc"/>
    <property type="match status" value="1"/>
</dbReference>
<dbReference type="NCBIfam" id="NF041026">
    <property type="entry name" value="antiphage_dGTPase"/>
    <property type="match status" value="1"/>
</dbReference>
<keyword evidence="1" id="KW-0378">Hydrolase</keyword>
<evidence type="ECO:0000256" key="1">
    <source>
        <dbReference type="ARBA" id="ARBA00022801"/>
    </source>
</evidence>
<dbReference type="InterPro" id="IPR003607">
    <property type="entry name" value="HD/PDEase_dom"/>
</dbReference>
<comment type="caution">
    <text evidence="3">The sequence shown here is derived from an EMBL/GenBank/DDBJ whole genome shotgun (WGS) entry which is preliminary data.</text>
</comment>
<sequence>MFGEAGLNVWNERQKVENRKSDDARSETDIDYGRIIHSTSFRRLQSKTQILNLGDSDFYRTRLTHSLEVAQIAAGLVKHLRKSFPNHPVTAELPEHSLIQAIGSAHDLGHPPFGHGGEVALNYCMRVAANPNEAGRNGNGVITDIAKAGFEGNGQTLRILSRLEAFSKAHGANLTRRTLLGILKYPVAYSKAAHPARAPKLHDGPSTLRIIDTQASKPPKCYMDCETDVVDWVLDPLPQPDRDLFQTVTREDGKHAKSLYKSLDCTIMDVADDISYGVHDLEDAIAMQLITRDAFEKEVTAEDCESFIAMLNKNHKDKRGNDVHREIVDGLFGPSGDRKMFISMLVGYFITDVRYMDDDRFETPLLRHRVRLGDDRVRLLKAFQDVVRRHVIKSPRVQHMEFKGQGMVVAVFEALQSDPERLLPEDVFPLYEKSGGDLRIICDFVAGMTDGYLIRTYERLFSPGAGSVFDRL</sequence>
<dbReference type="InterPro" id="IPR026875">
    <property type="entry name" value="PHydrolase_assoc_dom"/>
</dbReference>
<dbReference type="InterPro" id="IPR006261">
    <property type="entry name" value="dGTPase"/>
</dbReference>
<dbReference type="NCBIfam" id="TIGR01353">
    <property type="entry name" value="dGTP_triPase"/>
    <property type="match status" value="1"/>
</dbReference>
<organism evidence="3 4">
    <name type="scientific">Agrobacterium cavarae</name>
    <dbReference type="NCBI Taxonomy" id="2528239"/>
    <lineage>
        <taxon>Bacteria</taxon>
        <taxon>Pseudomonadati</taxon>
        <taxon>Pseudomonadota</taxon>
        <taxon>Alphaproteobacteria</taxon>
        <taxon>Hyphomicrobiales</taxon>
        <taxon>Rhizobiaceae</taxon>
        <taxon>Rhizobium/Agrobacterium group</taxon>
        <taxon>Agrobacterium</taxon>
    </lineage>
</organism>
<dbReference type="PANTHER" id="PTHR11373:SF40">
    <property type="entry name" value="DEOXYGUANOSINETRIPHOSPHATE TRIPHOSPHOHYDROLASE-LIKE PROTEIN 2"/>
    <property type="match status" value="1"/>
</dbReference>
<proteinExistence type="predicted"/>
<dbReference type="RefSeq" id="WP_130976948.1">
    <property type="nucleotide sequence ID" value="NZ_SISF01000017.1"/>
</dbReference>
<keyword evidence="4" id="KW-1185">Reference proteome</keyword>
<dbReference type="PROSITE" id="PS51831">
    <property type="entry name" value="HD"/>
    <property type="match status" value="1"/>
</dbReference>
<dbReference type="SMART" id="SM00471">
    <property type="entry name" value="HDc"/>
    <property type="match status" value="1"/>
</dbReference>
<dbReference type="GeneID" id="301039763"/>
<dbReference type="Proteomes" id="UP000294239">
    <property type="component" value="Unassembled WGS sequence"/>
</dbReference>
<dbReference type="NCBIfam" id="NF003701">
    <property type="entry name" value="PRK05318.1"/>
    <property type="match status" value="1"/>
</dbReference>
<dbReference type="Pfam" id="PF01966">
    <property type="entry name" value="HD"/>
    <property type="match status" value="1"/>
</dbReference>
<evidence type="ECO:0000259" key="2">
    <source>
        <dbReference type="PROSITE" id="PS51831"/>
    </source>
</evidence>
<dbReference type="Gene3D" id="1.10.3210.10">
    <property type="entry name" value="Hypothetical protein af1432"/>
    <property type="match status" value="1"/>
</dbReference>
<dbReference type="InterPro" id="IPR006674">
    <property type="entry name" value="HD_domain"/>
</dbReference>
<evidence type="ECO:0000313" key="4">
    <source>
        <dbReference type="Proteomes" id="UP000294239"/>
    </source>
</evidence>
<dbReference type="SUPFAM" id="SSF109604">
    <property type="entry name" value="HD-domain/PDEase-like"/>
    <property type="match status" value="1"/>
</dbReference>
<evidence type="ECO:0000313" key="3">
    <source>
        <dbReference type="EMBL" id="TBN19442.1"/>
    </source>
</evidence>
<dbReference type="InterPro" id="IPR050135">
    <property type="entry name" value="dGTPase-like"/>
</dbReference>
<protein>
    <submittedName>
        <fullName evidence="3">DNTP triphosphohydrolase</fullName>
    </submittedName>
</protein>
<accession>A0ABY1YDR8</accession>